<evidence type="ECO:0000259" key="5">
    <source>
        <dbReference type="Pfam" id="PF00296"/>
    </source>
</evidence>
<dbReference type="NCBIfam" id="TIGR03619">
    <property type="entry name" value="F420_Rv2161c"/>
    <property type="match status" value="1"/>
</dbReference>
<dbReference type="Gene3D" id="3.20.20.30">
    <property type="entry name" value="Luciferase-like domain"/>
    <property type="match status" value="1"/>
</dbReference>
<feature type="domain" description="Luciferase-like" evidence="5">
    <location>
        <begin position="17"/>
        <end position="234"/>
    </location>
</feature>
<dbReference type="EMBL" id="JACJIA010000006">
    <property type="protein sequence ID" value="MBA8953438.1"/>
    <property type="molecule type" value="Genomic_DNA"/>
</dbReference>
<keyword evidence="7" id="KW-1185">Reference proteome</keyword>
<sequence length="285" mass="30466">MPPTLGLFGLNMNTCADPGAAARIAALAEELGYDSLWTADHVVLPSPRDAVSPMDPDEPILDPLVALAHLAAHTERLRLGTGCVVLPQRNPLVLAKQLASVDVLSGGRLVFGMAVGYLEPELRALGVPAAGRGARADEYLRAMRSLWHDDEPAFHGRHVDFAGVDTRPRPVQTPLPVVVGGHSRRALRRAARHGDGWYGWLLAPDEAAHHVAALRAAEAEEGRGPLHVQVTPRRRIDAGAVRAYGEAGVDRLVIVPPRNAPLEELAAFVEANAPARLGAARLDLK</sequence>
<dbReference type="InterPro" id="IPR050172">
    <property type="entry name" value="SsuD_RutA_monooxygenase"/>
</dbReference>
<dbReference type="Proteomes" id="UP000572680">
    <property type="component" value="Unassembled WGS sequence"/>
</dbReference>
<evidence type="ECO:0000313" key="6">
    <source>
        <dbReference type="EMBL" id="MBA8953438.1"/>
    </source>
</evidence>
<protein>
    <submittedName>
        <fullName evidence="6">Putative F420-dependent oxidoreductase</fullName>
    </submittedName>
</protein>
<name>A0A7W3LSE5_ACTNM</name>
<dbReference type="InterPro" id="IPR036661">
    <property type="entry name" value="Luciferase-like_sf"/>
</dbReference>
<dbReference type="PANTHER" id="PTHR42847">
    <property type="entry name" value="ALKANESULFONATE MONOOXYGENASE"/>
    <property type="match status" value="1"/>
</dbReference>
<dbReference type="Pfam" id="PF00296">
    <property type="entry name" value="Bac_luciferase"/>
    <property type="match status" value="1"/>
</dbReference>
<evidence type="ECO:0000256" key="4">
    <source>
        <dbReference type="ARBA" id="ARBA00023033"/>
    </source>
</evidence>
<keyword evidence="3" id="KW-0560">Oxidoreductase</keyword>
<keyword evidence="2" id="KW-0288">FMN</keyword>
<accession>A0A7W3LSE5</accession>
<dbReference type="RefSeq" id="WP_182845585.1">
    <property type="nucleotide sequence ID" value="NZ_BAAALP010000001.1"/>
</dbReference>
<dbReference type="GO" id="GO:0046306">
    <property type="term" value="P:alkanesulfonate catabolic process"/>
    <property type="evidence" value="ECO:0007669"/>
    <property type="project" value="TreeGrafter"/>
</dbReference>
<dbReference type="AlphaFoldDB" id="A0A7W3LSE5"/>
<dbReference type="GO" id="GO:0008726">
    <property type="term" value="F:alkanesulfonate monooxygenase activity"/>
    <property type="evidence" value="ECO:0007669"/>
    <property type="project" value="TreeGrafter"/>
</dbReference>
<evidence type="ECO:0000256" key="2">
    <source>
        <dbReference type="ARBA" id="ARBA00022643"/>
    </source>
</evidence>
<evidence type="ECO:0000256" key="3">
    <source>
        <dbReference type="ARBA" id="ARBA00023002"/>
    </source>
</evidence>
<reference evidence="6 7" key="1">
    <citation type="submission" date="2020-08" db="EMBL/GenBank/DDBJ databases">
        <title>Genomic Encyclopedia of Type Strains, Phase IV (KMG-IV): sequencing the most valuable type-strain genomes for metagenomic binning, comparative biology and taxonomic classification.</title>
        <authorList>
            <person name="Goeker M."/>
        </authorList>
    </citation>
    <scope>NUCLEOTIDE SEQUENCE [LARGE SCALE GENOMIC DNA]</scope>
    <source>
        <strain evidence="6 7">DSM 44197</strain>
    </source>
</reference>
<gene>
    <name evidence="6" type="ORF">HNR61_005088</name>
</gene>
<organism evidence="6 7">
    <name type="scientific">Actinomadura namibiensis</name>
    <dbReference type="NCBI Taxonomy" id="182080"/>
    <lineage>
        <taxon>Bacteria</taxon>
        <taxon>Bacillati</taxon>
        <taxon>Actinomycetota</taxon>
        <taxon>Actinomycetes</taxon>
        <taxon>Streptosporangiales</taxon>
        <taxon>Thermomonosporaceae</taxon>
        <taxon>Actinomadura</taxon>
    </lineage>
</organism>
<evidence type="ECO:0000313" key="7">
    <source>
        <dbReference type="Proteomes" id="UP000572680"/>
    </source>
</evidence>
<keyword evidence="4" id="KW-0503">Monooxygenase</keyword>
<dbReference type="InterPro" id="IPR011251">
    <property type="entry name" value="Luciferase-like_dom"/>
</dbReference>
<dbReference type="SUPFAM" id="SSF51679">
    <property type="entry name" value="Bacterial luciferase-like"/>
    <property type="match status" value="1"/>
</dbReference>
<dbReference type="InterPro" id="IPR019921">
    <property type="entry name" value="Lucif-like_OxRdtase_Rv2161c"/>
</dbReference>
<keyword evidence="1" id="KW-0285">Flavoprotein</keyword>
<evidence type="ECO:0000256" key="1">
    <source>
        <dbReference type="ARBA" id="ARBA00022630"/>
    </source>
</evidence>
<comment type="caution">
    <text evidence="6">The sequence shown here is derived from an EMBL/GenBank/DDBJ whole genome shotgun (WGS) entry which is preliminary data.</text>
</comment>
<dbReference type="PANTHER" id="PTHR42847:SF4">
    <property type="entry name" value="ALKANESULFONATE MONOOXYGENASE-RELATED"/>
    <property type="match status" value="1"/>
</dbReference>
<proteinExistence type="predicted"/>